<comment type="similarity">
    <text evidence="2 4">Belongs to the bacterial solute-binding protein 3 family.</text>
</comment>
<comment type="subcellular location">
    <subcellularLocation>
        <location evidence="1">Cell envelope</location>
    </subcellularLocation>
</comment>
<dbReference type="Pfam" id="PF00497">
    <property type="entry name" value="SBP_bac_3"/>
    <property type="match status" value="1"/>
</dbReference>
<dbReference type="PANTHER" id="PTHR35936:SF17">
    <property type="entry name" value="ARGININE-BINDING EXTRACELLULAR PROTEIN ARTP"/>
    <property type="match status" value="1"/>
</dbReference>
<gene>
    <name evidence="7" type="ORF">FO059_11370</name>
</gene>
<dbReference type="AlphaFoldDB" id="A0A516X3Z8"/>
<dbReference type="SMART" id="SM00062">
    <property type="entry name" value="PBPb"/>
    <property type="match status" value="1"/>
</dbReference>
<dbReference type="SUPFAM" id="SSF53850">
    <property type="entry name" value="Periplasmic binding protein-like II"/>
    <property type="match status" value="1"/>
</dbReference>
<evidence type="ECO:0000256" key="1">
    <source>
        <dbReference type="ARBA" id="ARBA00004196"/>
    </source>
</evidence>
<dbReference type="InterPro" id="IPR001638">
    <property type="entry name" value="Solute-binding_3/MltF_N"/>
</dbReference>
<protein>
    <submittedName>
        <fullName evidence="7">ABC transporter substrate-binding protein</fullName>
    </submittedName>
</protein>
<keyword evidence="8" id="KW-1185">Reference proteome</keyword>
<name>A0A516X3Z8_9ACTN</name>
<keyword evidence="3" id="KW-0732">Signal</keyword>
<dbReference type="CDD" id="cd01004">
    <property type="entry name" value="PBP2_MidA_like"/>
    <property type="match status" value="1"/>
</dbReference>
<dbReference type="Gene3D" id="3.40.190.10">
    <property type="entry name" value="Periplasmic binding protein-like II"/>
    <property type="match status" value="2"/>
</dbReference>
<reference evidence="7 8" key="1">
    <citation type="submission" date="2019-07" db="EMBL/GenBank/DDBJ databases">
        <title>Tomitella cavernea sp. nov., an actinomycete isolated from soil.</title>
        <authorList>
            <person name="Cheng J."/>
        </authorList>
    </citation>
    <scope>NUCLEOTIDE SEQUENCE [LARGE SCALE GENOMIC DNA]</scope>
    <source>
        <strain evidence="7 8">HY188</strain>
    </source>
</reference>
<dbReference type="Proteomes" id="UP000317344">
    <property type="component" value="Chromosome"/>
</dbReference>
<dbReference type="KEGG" id="toy:FO059_11370"/>
<dbReference type="EMBL" id="CP041765">
    <property type="protein sequence ID" value="QDQ97805.1"/>
    <property type="molecule type" value="Genomic_DNA"/>
</dbReference>
<evidence type="ECO:0000256" key="3">
    <source>
        <dbReference type="ARBA" id="ARBA00022729"/>
    </source>
</evidence>
<evidence type="ECO:0000256" key="4">
    <source>
        <dbReference type="RuleBase" id="RU003744"/>
    </source>
</evidence>
<evidence type="ECO:0000256" key="2">
    <source>
        <dbReference type="ARBA" id="ARBA00010333"/>
    </source>
</evidence>
<reference evidence="7 8" key="2">
    <citation type="submission" date="2019-07" db="EMBL/GenBank/DDBJ databases">
        <authorList>
            <person name="Huang Y."/>
        </authorList>
    </citation>
    <scope>NUCLEOTIDE SEQUENCE [LARGE SCALE GENOMIC DNA]</scope>
    <source>
        <strain evidence="7 8">HY188</strain>
    </source>
</reference>
<evidence type="ECO:0000313" key="8">
    <source>
        <dbReference type="Proteomes" id="UP000317344"/>
    </source>
</evidence>
<evidence type="ECO:0000256" key="5">
    <source>
        <dbReference type="SAM" id="MobiDB-lite"/>
    </source>
</evidence>
<evidence type="ECO:0000259" key="6">
    <source>
        <dbReference type="SMART" id="SM00062"/>
    </source>
</evidence>
<sequence>MPLRSPRSGSTRWTRPPGGLRSRPDCGRGGPRRCAWASRCRCRSVSGGGTGGAYPVRVPDRRSVEVSVQAGPGAGRRPARWAGACIALIGALTLLLAGCVKNDDGTVPQRTPLHIEPVPSIAALVPPQIRAAGRLEVGTNPPYAPNEFKDPSGKIVGFDVDLMNAVAAVLGLTARYEQADFDKIIPAVQAGTYDLGMSSFTDTLERENAVDFVTYYRSGIRWAQQSGDHILPGDACGLRVAVQTGTTEDIVEVPAVSEACAAAGEPPVHKIKYLSQADATNALLLGRVDAFSADLPVTAYAIKRSDGRLAFAGPVKDSAPYGWPVRTGSPLGPALQQAMQHLIDTGAYRTIAEDWGVEAGMITTSRINAAAS</sequence>
<dbReference type="PANTHER" id="PTHR35936">
    <property type="entry name" value="MEMBRANE-BOUND LYTIC MUREIN TRANSGLYCOSYLASE F"/>
    <property type="match status" value="1"/>
</dbReference>
<evidence type="ECO:0000313" key="7">
    <source>
        <dbReference type="EMBL" id="QDQ97805.1"/>
    </source>
</evidence>
<feature type="domain" description="Solute-binding protein family 3/N-terminal" evidence="6">
    <location>
        <begin position="134"/>
        <end position="359"/>
    </location>
</feature>
<proteinExistence type="inferred from homology"/>
<dbReference type="OrthoDB" id="9762169at2"/>
<dbReference type="PROSITE" id="PS01039">
    <property type="entry name" value="SBP_BACTERIAL_3"/>
    <property type="match status" value="1"/>
</dbReference>
<feature type="region of interest" description="Disordered" evidence="5">
    <location>
        <begin position="1"/>
        <end position="30"/>
    </location>
</feature>
<dbReference type="GO" id="GO:0030313">
    <property type="term" value="C:cell envelope"/>
    <property type="evidence" value="ECO:0007669"/>
    <property type="project" value="UniProtKB-SubCell"/>
</dbReference>
<accession>A0A516X3Z8</accession>
<dbReference type="InterPro" id="IPR018313">
    <property type="entry name" value="SBP_3_CS"/>
</dbReference>
<organism evidence="7 8">
    <name type="scientific">Tomitella fengzijianii</name>
    <dbReference type="NCBI Taxonomy" id="2597660"/>
    <lineage>
        <taxon>Bacteria</taxon>
        <taxon>Bacillati</taxon>
        <taxon>Actinomycetota</taxon>
        <taxon>Actinomycetes</taxon>
        <taxon>Mycobacteriales</taxon>
        <taxon>Tomitella</taxon>
    </lineage>
</organism>